<dbReference type="EMBL" id="MPRK01000028">
    <property type="protein sequence ID" value="OOZ42544.1"/>
    <property type="molecule type" value="Genomic_DNA"/>
</dbReference>
<keyword evidence="3" id="KW-1185">Reference proteome</keyword>
<dbReference type="SUPFAM" id="SSF103247">
    <property type="entry name" value="TT1751-like"/>
    <property type="match status" value="1"/>
</dbReference>
<evidence type="ECO:0000313" key="3">
    <source>
        <dbReference type="Proteomes" id="UP000190198"/>
    </source>
</evidence>
<dbReference type="Proteomes" id="UP000190198">
    <property type="component" value="Unassembled WGS sequence"/>
</dbReference>
<protein>
    <recommendedName>
        <fullName evidence="1">DUF302 domain-containing protein</fullName>
    </recommendedName>
</protein>
<comment type="caution">
    <text evidence="2">The sequence shown here is derived from an EMBL/GenBank/DDBJ whole genome shotgun (WGS) entry which is preliminary data.</text>
</comment>
<feature type="domain" description="DUF302" evidence="1">
    <location>
        <begin position="98"/>
        <end position="154"/>
    </location>
</feature>
<dbReference type="AlphaFoldDB" id="A0A1T2LBY3"/>
<dbReference type="Gene3D" id="3.30.310.70">
    <property type="entry name" value="TT1751-like domain"/>
    <property type="match status" value="1"/>
</dbReference>
<dbReference type="OrthoDB" id="9783833at2"/>
<dbReference type="CDD" id="cd14797">
    <property type="entry name" value="DUF302"/>
    <property type="match status" value="1"/>
</dbReference>
<accession>A0A1T2LBY3</accession>
<evidence type="ECO:0000259" key="1">
    <source>
        <dbReference type="Pfam" id="PF03625"/>
    </source>
</evidence>
<dbReference type="Pfam" id="PF03625">
    <property type="entry name" value="DUF302"/>
    <property type="match status" value="1"/>
</dbReference>
<dbReference type="InterPro" id="IPR005180">
    <property type="entry name" value="DUF302"/>
</dbReference>
<organism evidence="2 3">
    <name type="scientific">Solemya elarraichensis gill symbiont</name>
    <dbReference type="NCBI Taxonomy" id="1918949"/>
    <lineage>
        <taxon>Bacteria</taxon>
        <taxon>Pseudomonadati</taxon>
        <taxon>Pseudomonadota</taxon>
        <taxon>Gammaproteobacteria</taxon>
        <taxon>sulfur-oxidizing symbionts</taxon>
    </lineage>
</organism>
<name>A0A1T2LBY3_9GAMM</name>
<evidence type="ECO:0000313" key="2">
    <source>
        <dbReference type="EMBL" id="OOZ42544.1"/>
    </source>
</evidence>
<dbReference type="RefSeq" id="WP_078476324.1">
    <property type="nucleotide sequence ID" value="NZ_MPRK01000028.1"/>
</dbReference>
<reference evidence="2 3" key="1">
    <citation type="submission" date="2016-11" db="EMBL/GenBank/DDBJ databases">
        <title>Mixed transmission modes and dynamic genome evolution in an obligate animal-bacterial symbiosis.</title>
        <authorList>
            <person name="Russell S.L."/>
            <person name="Corbett-Detig R.B."/>
            <person name="Cavanaugh C.M."/>
        </authorList>
    </citation>
    <scope>NUCLEOTIDE SEQUENCE [LARGE SCALE GENOMIC DNA]</scope>
    <source>
        <strain evidence="2">Sp-SM6</strain>
    </source>
</reference>
<sequence length="195" mass="21591">MGFIRNLLTLIGLATVAGAAYLWTIIGPDLQAISKFDPQAKNVYATMFKGLASTGKSADATVWKIPLEEEISWEDAEEAMRFVANEHNIKNVGELPLSEQVTLMTGEKQRFLKIYQFCNPLTAAKMVDYSDAFSAYLPCRIAMVEDKNGKFNLYSLNMDMMIHGGTPLPPDLLEAANNVKTIMLDIMKRGAAGEF</sequence>
<proteinExistence type="predicted"/>
<gene>
    <name evidence="2" type="ORF">BOW52_02705</name>
</gene>
<dbReference type="InterPro" id="IPR035923">
    <property type="entry name" value="TT1751-like_sf"/>
</dbReference>